<gene>
    <name evidence="2" type="ORF">FHR19_002410</name>
</gene>
<dbReference type="EMBL" id="JACIJJ010000003">
    <property type="protein sequence ID" value="MBB5699055.1"/>
    <property type="molecule type" value="Genomic_DNA"/>
</dbReference>
<sequence length="354" mass="38861">MSGEIEGLGDLATGALMARAVDHHGSSHAEHEGHGACLNCGTTLVGEHCHVCGQAAHLHRSVGAIWHDLLHGVLHFEGRMWSTLPMLIRRPGELTRRYIEGERAKFVSPMAMFLFSVFTLFAVLSILGISPPADVGNATGKVASGMEEAKKELASTREVQLKRLNDPTGNAASKAKAQTRLAEIDRELRVIAEAQPVFKPQEEGLSGVKTGWTRLDHGIEKASKNPGLALYKLQANSYKFSWLLIPLSVPFVWIMFAWKRQYRAYDHAVFVTYSLAFMSLLFIVLTIMSAFGVPMQLLALAGFAIPPFHIYRQLRGAYRLGRVSALARTAVMIVFVQIIATLFLMLVLGLGLVG</sequence>
<feature type="transmembrane region" description="Helical" evidence="1">
    <location>
        <begin position="240"/>
        <end position="258"/>
    </location>
</feature>
<dbReference type="InterPro" id="IPR022134">
    <property type="entry name" value="DUF3667"/>
</dbReference>
<name>A0A7W9AR54_9SPHN</name>
<organism evidence="2 3">
    <name type="scientific">Sphingomonas yantingensis</name>
    <dbReference type="NCBI Taxonomy" id="1241761"/>
    <lineage>
        <taxon>Bacteria</taxon>
        <taxon>Pseudomonadati</taxon>
        <taxon>Pseudomonadota</taxon>
        <taxon>Alphaproteobacteria</taxon>
        <taxon>Sphingomonadales</taxon>
        <taxon>Sphingomonadaceae</taxon>
        <taxon>Sphingomonas</taxon>
    </lineage>
</organism>
<feature type="transmembrane region" description="Helical" evidence="1">
    <location>
        <begin position="297"/>
        <end position="314"/>
    </location>
</feature>
<evidence type="ECO:0000256" key="1">
    <source>
        <dbReference type="SAM" id="Phobius"/>
    </source>
</evidence>
<keyword evidence="3" id="KW-1185">Reference proteome</keyword>
<dbReference type="Pfam" id="PF12412">
    <property type="entry name" value="DUF3667"/>
    <property type="match status" value="1"/>
</dbReference>
<feature type="transmembrane region" description="Helical" evidence="1">
    <location>
        <begin position="106"/>
        <end position="129"/>
    </location>
</feature>
<protein>
    <recommendedName>
        <fullName evidence="4">DUF3667 domain-containing protein</fullName>
    </recommendedName>
</protein>
<evidence type="ECO:0008006" key="4">
    <source>
        <dbReference type="Google" id="ProtNLM"/>
    </source>
</evidence>
<reference evidence="2 3" key="1">
    <citation type="submission" date="2020-08" db="EMBL/GenBank/DDBJ databases">
        <title>Genomic Encyclopedia of Type Strains, Phase IV (KMG-IV): sequencing the most valuable type-strain genomes for metagenomic binning, comparative biology and taxonomic classification.</title>
        <authorList>
            <person name="Goeker M."/>
        </authorList>
    </citation>
    <scope>NUCLEOTIDE SEQUENCE [LARGE SCALE GENOMIC DNA]</scope>
    <source>
        <strain evidence="2 3">DSM 27244</strain>
    </source>
</reference>
<dbReference type="Proteomes" id="UP000557739">
    <property type="component" value="Unassembled WGS sequence"/>
</dbReference>
<evidence type="ECO:0000313" key="2">
    <source>
        <dbReference type="EMBL" id="MBB5699055.1"/>
    </source>
</evidence>
<feature type="transmembrane region" description="Helical" evidence="1">
    <location>
        <begin position="326"/>
        <end position="353"/>
    </location>
</feature>
<keyword evidence="1" id="KW-0472">Membrane</keyword>
<dbReference type="RefSeq" id="WP_184028609.1">
    <property type="nucleotide sequence ID" value="NZ_JACIJJ010000003.1"/>
</dbReference>
<dbReference type="AlphaFoldDB" id="A0A7W9AR54"/>
<evidence type="ECO:0000313" key="3">
    <source>
        <dbReference type="Proteomes" id="UP000557739"/>
    </source>
</evidence>
<feature type="transmembrane region" description="Helical" evidence="1">
    <location>
        <begin position="270"/>
        <end position="291"/>
    </location>
</feature>
<proteinExistence type="predicted"/>
<keyword evidence="1" id="KW-0812">Transmembrane</keyword>
<accession>A0A7W9AR54</accession>
<keyword evidence="1" id="KW-1133">Transmembrane helix</keyword>
<comment type="caution">
    <text evidence="2">The sequence shown here is derived from an EMBL/GenBank/DDBJ whole genome shotgun (WGS) entry which is preliminary data.</text>
</comment>